<name>A0ABW1QVC3_9ACTN</name>
<dbReference type="PANTHER" id="PTHR30006:SF2">
    <property type="entry name" value="ABC TRANSPORTER SUBSTRATE-BINDING PROTEIN"/>
    <property type="match status" value="1"/>
</dbReference>
<sequence length="351" mass="37260">MASKRPAVLTALVVAASMSLAACGGSGPESELADSWDGIVEAAAKEGKVTLYSTHAPENLEALKKAFEAEYPDIKLDFVRGTDADILPKVDVEKKTGKAIADVHMTTDAAWIASDLEDEDASAELVGPSFDAAEYRRAESILDDRWFVTSAAVFGIAWNTNKYPTGLSAPEDVLDPKLKGKVGVSNPSGIPTYVDMWKGFEQDWAPGFVTDLAATGPRIYPSAVAITSALTSGEVWATPVAASQLLAEKEKGAPVDFVVPEKPFGVPWYTHVVGASKNPNAAQLLADFMVTEAGQKAISADYVAALPDVEGTGIAGADVVAQEIKLPDPEEISPEVVTDYQKTWEGLFLKK</sequence>
<evidence type="ECO:0000256" key="2">
    <source>
        <dbReference type="SAM" id="SignalP"/>
    </source>
</evidence>
<dbReference type="PROSITE" id="PS51257">
    <property type="entry name" value="PROKAR_LIPOPROTEIN"/>
    <property type="match status" value="1"/>
</dbReference>
<comment type="caution">
    <text evidence="3">The sequence shown here is derived from an EMBL/GenBank/DDBJ whole genome shotgun (WGS) entry which is preliminary data.</text>
</comment>
<accession>A0ABW1QVC3</accession>
<keyword evidence="1 2" id="KW-0732">Signal</keyword>
<evidence type="ECO:0000313" key="4">
    <source>
        <dbReference type="Proteomes" id="UP001596098"/>
    </source>
</evidence>
<protein>
    <submittedName>
        <fullName evidence="3">ABC transporter substrate-binding protein</fullName>
    </submittedName>
</protein>
<dbReference type="SUPFAM" id="SSF53850">
    <property type="entry name" value="Periplasmic binding protein-like II"/>
    <property type="match status" value="1"/>
</dbReference>
<dbReference type="RefSeq" id="WP_128219541.1">
    <property type="nucleotide sequence ID" value="NZ_CP034929.1"/>
</dbReference>
<dbReference type="Pfam" id="PF13531">
    <property type="entry name" value="SBP_bac_11"/>
    <property type="match status" value="1"/>
</dbReference>
<dbReference type="Gene3D" id="3.40.190.10">
    <property type="entry name" value="Periplasmic binding protein-like II"/>
    <property type="match status" value="2"/>
</dbReference>
<feature type="signal peptide" evidence="2">
    <location>
        <begin position="1"/>
        <end position="21"/>
    </location>
</feature>
<feature type="chain" id="PRO_5045771549" evidence="2">
    <location>
        <begin position="22"/>
        <end position="351"/>
    </location>
</feature>
<reference evidence="4" key="1">
    <citation type="journal article" date="2019" name="Int. J. Syst. Evol. Microbiol.">
        <title>The Global Catalogue of Microorganisms (GCM) 10K type strain sequencing project: providing services to taxonomists for standard genome sequencing and annotation.</title>
        <authorList>
            <consortium name="The Broad Institute Genomics Platform"/>
            <consortium name="The Broad Institute Genome Sequencing Center for Infectious Disease"/>
            <person name="Wu L."/>
            <person name="Ma J."/>
        </authorList>
    </citation>
    <scope>NUCLEOTIDE SEQUENCE [LARGE SCALE GENOMIC DNA]</scope>
    <source>
        <strain evidence="4">DFY28</strain>
    </source>
</reference>
<proteinExistence type="predicted"/>
<organism evidence="3 4">
    <name type="scientific">Nocardioides yefusunii</name>
    <dbReference type="NCBI Taxonomy" id="2500546"/>
    <lineage>
        <taxon>Bacteria</taxon>
        <taxon>Bacillati</taxon>
        <taxon>Actinomycetota</taxon>
        <taxon>Actinomycetes</taxon>
        <taxon>Propionibacteriales</taxon>
        <taxon>Nocardioidaceae</taxon>
        <taxon>Nocardioides</taxon>
    </lineage>
</organism>
<gene>
    <name evidence="3" type="ORF">ACFPWU_03965</name>
</gene>
<dbReference type="Proteomes" id="UP001596098">
    <property type="component" value="Unassembled WGS sequence"/>
</dbReference>
<evidence type="ECO:0000313" key="3">
    <source>
        <dbReference type="EMBL" id="MFC6152822.1"/>
    </source>
</evidence>
<evidence type="ECO:0000256" key="1">
    <source>
        <dbReference type="ARBA" id="ARBA00022729"/>
    </source>
</evidence>
<dbReference type="PANTHER" id="PTHR30006">
    <property type="entry name" value="THIAMINE-BINDING PERIPLASMIC PROTEIN-RELATED"/>
    <property type="match status" value="1"/>
</dbReference>
<dbReference type="EMBL" id="JBHSQI010000002">
    <property type="protein sequence ID" value="MFC6152822.1"/>
    <property type="molecule type" value="Genomic_DNA"/>
</dbReference>
<keyword evidence="4" id="KW-1185">Reference proteome</keyword>